<organism evidence="1 2">
    <name type="scientific">Streptomonospora algeriensis</name>
    <dbReference type="NCBI Taxonomy" id="995084"/>
    <lineage>
        <taxon>Bacteria</taxon>
        <taxon>Bacillati</taxon>
        <taxon>Actinomycetota</taxon>
        <taxon>Actinomycetes</taxon>
        <taxon>Streptosporangiales</taxon>
        <taxon>Nocardiopsidaceae</taxon>
        <taxon>Streptomonospora</taxon>
    </lineage>
</organism>
<evidence type="ECO:0000313" key="2">
    <source>
        <dbReference type="Proteomes" id="UP001596956"/>
    </source>
</evidence>
<gene>
    <name evidence="1" type="ORF">ACFQZU_21885</name>
</gene>
<proteinExistence type="predicted"/>
<feature type="non-terminal residue" evidence="1">
    <location>
        <position position="78"/>
    </location>
</feature>
<evidence type="ECO:0008006" key="3">
    <source>
        <dbReference type="Google" id="ProtNLM"/>
    </source>
</evidence>
<evidence type="ECO:0000313" key="1">
    <source>
        <dbReference type="EMBL" id="MFD0803949.1"/>
    </source>
</evidence>
<keyword evidence="2" id="KW-1185">Reference proteome</keyword>
<accession>A0ABW3BLR6</accession>
<dbReference type="EMBL" id="JBHTHR010001236">
    <property type="protein sequence ID" value="MFD0803949.1"/>
    <property type="molecule type" value="Genomic_DNA"/>
</dbReference>
<dbReference type="Proteomes" id="UP001596956">
    <property type="component" value="Unassembled WGS sequence"/>
</dbReference>
<protein>
    <recommendedName>
        <fullName evidence="3">Tetratricopeptide repeat protein</fullName>
    </recommendedName>
</protein>
<reference evidence="2" key="1">
    <citation type="journal article" date="2019" name="Int. J. Syst. Evol. Microbiol.">
        <title>The Global Catalogue of Microorganisms (GCM) 10K type strain sequencing project: providing services to taxonomists for standard genome sequencing and annotation.</title>
        <authorList>
            <consortium name="The Broad Institute Genomics Platform"/>
            <consortium name="The Broad Institute Genome Sequencing Center for Infectious Disease"/>
            <person name="Wu L."/>
            <person name="Ma J."/>
        </authorList>
    </citation>
    <scope>NUCLEOTIDE SEQUENCE [LARGE SCALE GENOMIC DNA]</scope>
    <source>
        <strain evidence="2">CCUG 63369</strain>
    </source>
</reference>
<comment type="caution">
    <text evidence="1">The sequence shown here is derived from an EMBL/GenBank/DDBJ whole genome shotgun (WGS) entry which is preliminary data.</text>
</comment>
<name>A0ABW3BLR6_9ACTN</name>
<sequence>MTPGRLDGVLDPVTLVARDPDLARRRAEEVLDGDCDPTTRSIALRTLGTARRELGDPAGAERLLRQSAAVAAGAGDAE</sequence>